<dbReference type="GO" id="GO:0005886">
    <property type="term" value="C:plasma membrane"/>
    <property type="evidence" value="ECO:0007669"/>
    <property type="project" value="UniProtKB-SubCell"/>
</dbReference>
<organism evidence="21 22">
    <name type="scientific">Helianthus annuus</name>
    <name type="common">Common sunflower</name>
    <dbReference type="NCBI Taxonomy" id="4232"/>
    <lineage>
        <taxon>Eukaryota</taxon>
        <taxon>Viridiplantae</taxon>
        <taxon>Streptophyta</taxon>
        <taxon>Embryophyta</taxon>
        <taxon>Tracheophyta</taxon>
        <taxon>Spermatophyta</taxon>
        <taxon>Magnoliopsida</taxon>
        <taxon>eudicotyledons</taxon>
        <taxon>Gunneridae</taxon>
        <taxon>Pentapetalae</taxon>
        <taxon>asterids</taxon>
        <taxon>campanulids</taxon>
        <taxon>Asterales</taxon>
        <taxon>Asteraceae</taxon>
        <taxon>Asteroideae</taxon>
        <taxon>Heliantheae alliance</taxon>
        <taxon>Heliantheae</taxon>
        <taxon>Helianthus</taxon>
    </lineage>
</organism>
<dbReference type="FunFam" id="3.80.10.10:FF:000041">
    <property type="entry name" value="LRR receptor-like serine/threonine-protein kinase ERECTA"/>
    <property type="match status" value="1"/>
</dbReference>
<dbReference type="OrthoDB" id="676979at2759"/>
<dbReference type="Gene3D" id="3.80.10.10">
    <property type="entry name" value="Ribonuclease Inhibitor"/>
    <property type="match status" value="3"/>
</dbReference>
<evidence type="ECO:0000313" key="20">
    <source>
        <dbReference type="EMBL" id="KAF5759307.1"/>
    </source>
</evidence>
<evidence type="ECO:0000256" key="3">
    <source>
        <dbReference type="ARBA" id="ARBA00008684"/>
    </source>
</evidence>
<gene>
    <name evidence="21" type="ORF">HannXRQ_Chr16g0507841</name>
    <name evidence="20" type="ORF">HanXRQr2_Chr16g0739671</name>
</gene>
<dbReference type="EMBL" id="MNCJ02000331">
    <property type="protein sequence ID" value="KAF5759307.1"/>
    <property type="molecule type" value="Genomic_DNA"/>
</dbReference>
<evidence type="ECO:0000256" key="14">
    <source>
        <dbReference type="ARBA" id="ARBA00023170"/>
    </source>
</evidence>
<evidence type="ECO:0000256" key="12">
    <source>
        <dbReference type="ARBA" id="ARBA00022989"/>
    </source>
</evidence>
<comment type="similarity">
    <text evidence="3">Belongs to the protein kinase superfamily. Ser/Thr protein kinase family.</text>
</comment>
<keyword evidence="14" id="KW-0675">Receptor</keyword>
<dbReference type="PROSITE" id="PS50011">
    <property type="entry name" value="PROTEIN_KINASE_DOM"/>
    <property type="match status" value="1"/>
</dbReference>
<evidence type="ECO:0000256" key="9">
    <source>
        <dbReference type="ARBA" id="ARBA00022741"/>
    </source>
</evidence>
<dbReference type="Pfam" id="PF00069">
    <property type="entry name" value="Pkinase"/>
    <property type="match status" value="1"/>
</dbReference>
<evidence type="ECO:0000256" key="10">
    <source>
        <dbReference type="ARBA" id="ARBA00022777"/>
    </source>
</evidence>
<evidence type="ECO:0000256" key="7">
    <source>
        <dbReference type="ARBA" id="ARBA00022729"/>
    </source>
</evidence>
<dbReference type="AlphaFoldDB" id="A0A251RXS6"/>
<reference evidence="20 22" key="1">
    <citation type="journal article" date="2017" name="Nature">
        <title>The sunflower genome provides insights into oil metabolism, flowering and Asterid evolution.</title>
        <authorList>
            <person name="Badouin H."/>
            <person name="Gouzy J."/>
            <person name="Grassa C.J."/>
            <person name="Murat F."/>
            <person name="Staton S.E."/>
            <person name="Cottret L."/>
            <person name="Lelandais-Briere C."/>
            <person name="Owens G.L."/>
            <person name="Carrere S."/>
            <person name="Mayjonade B."/>
            <person name="Legrand L."/>
            <person name="Gill N."/>
            <person name="Kane N.C."/>
            <person name="Bowers J.E."/>
            <person name="Hubner S."/>
            <person name="Bellec A."/>
            <person name="Berard A."/>
            <person name="Berges H."/>
            <person name="Blanchet N."/>
            <person name="Boniface M.C."/>
            <person name="Brunel D."/>
            <person name="Catrice O."/>
            <person name="Chaidir N."/>
            <person name="Claudel C."/>
            <person name="Donnadieu C."/>
            <person name="Faraut T."/>
            <person name="Fievet G."/>
            <person name="Helmstetter N."/>
            <person name="King M."/>
            <person name="Knapp S.J."/>
            <person name="Lai Z."/>
            <person name="Le Paslier M.C."/>
            <person name="Lippi Y."/>
            <person name="Lorenzon L."/>
            <person name="Mandel J.R."/>
            <person name="Marage G."/>
            <person name="Marchand G."/>
            <person name="Marquand E."/>
            <person name="Bret-Mestries E."/>
            <person name="Morien E."/>
            <person name="Nambeesan S."/>
            <person name="Nguyen T."/>
            <person name="Pegot-Espagnet P."/>
            <person name="Pouilly N."/>
            <person name="Raftis F."/>
            <person name="Sallet E."/>
            <person name="Schiex T."/>
            <person name="Thomas J."/>
            <person name="Vandecasteele C."/>
            <person name="Vares D."/>
            <person name="Vear F."/>
            <person name="Vautrin S."/>
            <person name="Crespi M."/>
            <person name="Mangin B."/>
            <person name="Burke J.M."/>
            <person name="Salse J."/>
            <person name="Munos S."/>
            <person name="Vincourt P."/>
            <person name="Rieseberg L.H."/>
            <person name="Langlade N.B."/>
        </authorList>
    </citation>
    <scope>NUCLEOTIDE SEQUENCE [LARGE SCALE GENOMIC DNA]</scope>
    <source>
        <strain evidence="22">cv. SF193</strain>
        <tissue evidence="20">Leaves</tissue>
    </source>
</reference>
<dbReference type="Gramene" id="mRNA:HanXRQr2_Chr16g0739671">
    <property type="protein sequence ID" value="mRNA:HanXRQr2_Chr16g0739671"/>
    <property type="gene ID" value="HanXRQr2_Chr16g0739671"/>
</dbReference>
<dbReference type="InterPro" id="IPR013210">
    <property type="entry name" value="LRR_N_plant-typ"/>
</dbReference>
<keyword evidence="8" id="KW-0677">Repeat</keyword>
<dbReference type="InterPro" id="IPR051716">
    <property type="entry name" value="Plant_RL_S/T_kinase"/>
</dbReference>
<evidence type="ECO:0000256" key="11">
    <source>
        <dbReference type="ARBA" id="ARBA00022840"/>
    </source>
</evidence>
<dbReference type="InterPro" id="IPR017441">
    <property type="entry name" value="Protein_kinase_ATP_BS"/>
</dbReference>
<dbReference type="InterPro" id="IPR003591">
    <property type="entry name" value="Leu-rich_rpt_typical-subtyp"/>
</dbReference>
<dbReference type="SMART" id="SM00220">
    <property type="entry name" value="S_TKc"/>
    <property type="match status" value="1"/>
</dbReference>
<dbReference type="InterPro" id="IPR008271">
    <property type="entry name" value="Ser/Thr_kinase_AS"/>
</dbReference>
<dbReference type="InterPro" id="IPR001611">
    <property type="entry name" value="Leu-rich_rpt"/>
</dbReference>
<evidence type="ECO:0000256" key="1">
    <source>
        <dbReference type="ARBA" id="ARBA00004236"/>
    </source>
</evidence>
<dbReference type="PANTHER" id="PTHR48053">
    <property type="entry name" value="LEUCINE RICH REPEAT FAMILY PROTEIN, EXPRESSED"/>
    <property type="match status" value="1"/>
</dbReference>
<keyword evidence="6 17" id="KW-0812">Transmembrane</keyword>
<feature type="domain" description="Protein kinase" evidence="19">
    <location>
        <begin position="685"/>
        <end position="970"/>
    </location>
</feature>
<dbReference type="InterPro" id="IPR025875">
    <property type="entry name" value="Leu-rich_rpt_4"/>
</dbReference>
<dbReference type="Pfam" id="PF12799">
    <property type="entry name" value="LRR_4"/>
    <property type="match status" value="1"/>
</dbReference>
<evidence type="ECO:0000256" key="5">
    <source>
        <dbReference type="ARBA" id="ARBA00022679"/>
    </source>
</evidence>
<reference evidence="20" key="3">
    <citation type="submission" date="2020-06" db="EMBL/GenBank/DDBJ databases">
        <title>Helianthus annuus Genome sequencing and assembly Release 2.</title>
        <authorList>
            <person name="Gouzy J."/>
            <person name="Langlade N."/>
            <person name="Munos S."/>
        </authorList>
    </citation>
    <scope>NUCLEOTIDE SEQUENCE</scope>
    <source>
        <tissue evidence="20">Leaves</tissue>
    </source>
</reference>
<keyword evidence="11 16" id="KW-0067">ATP-binding</keyword>
<dbReference type="SMART" id="SM00369">
    <property type="entry name" value="LRR_TYP"/>
    <property type="match status" value="6"/>
</dbReference>
<evidence type="ECO:0000256" key="2">
    <source>
        <dbReference type="ARBA" id="ARBA00004479"/>
    </source>
</evidence>
<dbReference type="EMBL" id="CM007905">
    <property type="protein sequence ID" value="OTF91174.1"/>
    <property type="molecule type" value="Genomic_DNA"/>
</dbReference>
<dbReference type="InterPro" id="IPR000719">
    <property type="entry name" value="Prot_kinase_dom"/>
</dbReference>
<feature type="signal peptide" evidence="18">
    <location>
        <begin position="1"/>
        <end position="22"/>
    </location>
</feature>
<dbReference type="SUPFAM" id="SSF52047">
    <property type="entry name" value="RNI-like"/>
    <property type="match status" value="2"/>
</dbReference>
<evidence type="ECO:0000256" key="17">
    <source>
        <dbReference type="SAM" id="Phobius"/>
    </source>
</evidence>
<evidence type="ECO:0000313" key="22">
    <source>
        <dbReference type="Proteomes" id="UP000215914"/>
    </source>
</evidence>
<accession>A0A251RXS6</accession>
<evidence type="ECO:0000313" key="21">
    <source>
        <dbReference type="EMBL" id="OTF91174.1"/>
    </source>
</evidence>
<dbReference type="Pfam" id="PF08263">
    <property type="entry name" value="LRRNT_2"/>
    <property type="match status" value="1"/>
</dbReference>
<dbReference type="Gene3D" id="3.30.200.20">
    <property type="entry name" value="Phosphorylase Kinase, domain 1"/>
    <property type="match status" value="1"/>
</dbReference>
<keyword evidence="22" id="KW-1185">Reference proteome</keyword>
<dbReference type="Gene3D" id="1.10.510.10">
    <property type="entry name" value="Transferase(Phosphotransferase) domain 1"/>
    <property type="match status" value="1"/>
</dbReference>
<comment type="subcellular location">
    <subcellularLocation>
        <location evidence="1">Cell membrane</location>
    </subcellularLocation>
    <subcellularLocation>
        <location evidence="2">Membrane</location>
        <topology evidence="2">Single-pass type I membrane protein</topology>
    </subcellularLocation>
</comment>
<dbReference type="FunFam" id="3.80.10.10:FF:000221">
    <property type="entry name" value="Leucine-rich repeat receptor-like protein kinase PXL1"/>
    <property type="match status" value="1"/>
</dbReference>
<keyword evidence="12 17" id="KW-1133">Transmembrane helix</keyword>
<evidence type="ECO:0000259" key="19">
    <source>
        <dbReference type="PROSITE" id="PS50011"/>
    </source>
</evidence>
<dbReference type="OMA" id="HFSCHIF"/>
<dbReference type="PANTHER" id="PTHR48053:SF109">
    <property type="entry name" value="PROTEIN KINASE DOMAIN-CONTAINING PROTEIN"/>
    <property type="match status" value="1"/>
</dbReference>
<feature type="chain" id="PRO_5041125123" evidence="18">
    <location>
        <begin position="23"/>
        <end position="1002"/>
    </location>
</feature>
<protein>
    <submittedName>
        <fullName evidence="21">Putative leucine-rich repeat protein, plant-type</fullName>
    </submittedName>
</protein>
<dbReference type="GO" id="GO:0004672">
    <property type="term" value="F:protein kinase activity"/>
    <property type="evidence" value="ECO:0007669"/>
    <property type="project" value="InterPro"/>
</dbReference>
<evidence type="ECO:0000256" key="6">
    <source>
        <dbReference type="ARBA" id="ARBA00022692"/>
    </source>
</evidence>
<dbReference type="InParanoid" id="A0A251RXS6"/>
<keyword evidence="9 16" id="KW-0547">Nucleotide-binding</keyword>
<keyword evidence="15" id="KW-0325">Glycoprotein</keyword>
<evidence type="ECO:0000256" key="16">
    <source>
        <dbReference type="PROSITE-ProRule" id="PRU10141"/>
    </source>
</evidence>
<dbReference type="GO" id="GO:0051707">
    <property type="term" value="P:response to other organism"/>
    <property type="evidence" value="ECO:0007669"/>
    <property type="project" value="UniProtKB-ARBA"/>
</dbReference>
<dbReference type="Pfam" id="PF00560">
    <property type="entry name" value="LRR_1"/>
    <property type="match status" value="8"/>
</dbReference>
<feature type="binding site" evidence="16">
    <location>
        <position position="715"/>
    </location>
    <ligand>
        <name>ATP</name>
        <dbReference type="ChEBI" id="CHEBI:30616"/>
    </ligand>
</feature>
<keyword evidence="7 18" id="KW-0732">Signal</keyword>
<keyword evidence="4" id="KW-0433">Leucine-rich repeat</keyword>
<evidence type="ECO:0000256" key="4">
    <source>
        <dbReference type="ARBA" id="ARBA00022614"/>
    </source>
</evidence>
<evidence type="ECO:0000256" key="15">
    <source>
        <dbReference type="ARBA" id="ARBA00023180"/>
    </source>
</evidence>
<dbReference type="InterPro" id="IPR011009">
    <property type="entry name" value="Kinase-like_dom_sf"/>
</dbReference>
<evidence type="ECO:0000256" key="8">
    <source>
        <dbReference type="ARBA" id="ARBA00022737"/>
    </source>
</evidence>
<evidence type="ECO:0000256" key="18">
    <source>
        <dbReference type="SAM" id="SignalP"/>
    </source>
</evidence>
<feature type="transmembrane region" description="Helical" evidence="17">
    <location>
        <begin position="631"/>
        <end position="655"/>
    </location>
</feature>
<dbReference type="PROSITE" id="PS00108">
    <property type="entry name" value="PROTEIN_KINASE_ST"/>
    <property type="match status" value="1"/>
</dbReference>
<dbReference type="FunFam" id="3.80.10.10:FF:000077">
    <property type="entry name" value="LRR receptor-like serine/threonine-protein kinase ERL1"/>
    <property type="match status" value="1"/>
</dbReference>
<dbReference type="SUPFAM" id="SSF56112">
    <property type="entry name" value="Protein kinase-like (PK-like)"/>
    <property type="match status" value="1"/>
</dbReference>
<keyword evidence="10" id="KW-0418">Kinase</keyword>
<proteinExistence type="inferred from homology"/>
<reference evidence="21" key="2">
    <citation type="submission" date="2017-02" db="EMBL/GenBank/DDBJ databases">
        <title>Sunflower complete genome.</title>
        <authorList>
            <person name="Langlade N."/>
            <person name="Munos S."/>
        </authorList>
    </citation>
    <scope>NUCLEOTIDE SEQUENCE [LARGE SCALE GENOMIC DNA]</scope>
    <source>
        <tissue evidence="21">Leaves</tissue>
    </source>
</reference>
<sequence>MTILPLSSLLLLLFLLPFHVISQPTTTQNDQNTLLNIKQFWSNPPALNHWNHSSNPCTWPEITCTATTVTGITIINQDITGPVPPFICDLKNLTHLDLNNNYITGSFPTVLYNCTNLRYLDLSQNYFVGRIPDDISRLSPEIRYLSLSSNNFTGDIPVNISRLLKLSSLQLHANLFNGSFPEEIGVLKDLEELLLGFNPFTPSRLPQSFFQLEKLRKFIMTEANLIGDIPGNLSGMPAMELLDLSVNDITGTIPSDLFLLKNLTEVYLYGNNLIGEIPDSIEATNMQIIDLSANKLIGKIPDGFGNLMSLWNLSLMINHLSGEVPASIARLPNLYDLRIFTNNLSGPLSPDFGRYTALKIFDVSQNNFSGNLPENLCYRGQLKGLEVFENNLFGEIPKSLGNCSSLKSFQVYQNRFSGSIPDGLWKVSRLERMIIHSNLFSGELPQELAPILSWLDIHNNNFSGQIPAGVSSWTNLAVFKASDNLLNGIIPQELTALPNLITLLLDGNRFTGELPKTMVSWGSLNTLNLSRNQLTGQIPVGLGLLDSLTALDLSRNKFSGHIPSQLGRSLVSLDLSTNNLTGTIPSRLDNGAFDRSFLNNPGLCSNNPLLGLRSCSSPSETRSSRKISAKFVAIIASIAAVLLLLALLVTGYVIVQYRRRNSDLRWKFTSFQKLDFTESTILPRLIENNVIGYGGSGKVYRIPVNRSGEFVAVKKLSIKNDLDQRLEKEFLSEVEILSAIRHSNIVKLLGCISCDNSKLLIYEFLENRSLDRWLHSRKAPSSHGLSGSVRHMVLDWPKRLHIALGAANGLCYMHHDCVPAVIHRDVKSCNVLLDGDFNAKIADFGLARILAKESELNTMSTVAGSIGYMAPEYAQTVKVNEKIDVYSFGVILLELTTGKVASDGNENSSLAEWAWQQAISGAPTLDALDNEVIEPRYMSDMTNVFKLGLWCTSKLPTNRPSMQEVCQMLLRYSVAATVTTTEAWNNGGDVPDHLPLIKLENV</sequence>
<dbReference type="GO" id="GO:0005524">
    <property type="term" value="F:ATP binding"/>
    <property type="evidence" value="ECO:0007669"/>
    <property type="project" value="UniProtKB-UniRule"/>
</dbReference>
<dbReference type="FunFam" id="3.80.10.10:FF:000095">
    <property type="entry name" value="LRR receptor-like serine/threonine-protein kinase GSO1"/>
    <property type="match status" value="1"/>
</dbReference>
<dbReference type="FunFam" id="1.10.510.10:FF:000365">
    <property type="entry name" value="Leucine-rich repeat receptor-like serine/threonine-protein kinase At1g17230"/>
    <property type="match status" value="1"/>
</dbReference>
<keyword evidence="5 20" id="KW-0808">Transferase</keyword>
<name>A0A251RXS6_HELAN</name>
<dbReference type="InterPro" id="IPR032675">
    <property type="entry name" value="LRR_dom_sf"/>
</dbReference>
<dbReference type="PROSITE" id="PS00107">
    <property type="entry name" value="PROTEIN_KINASE_ATP"/>
    <property type="match status" value="1"/>
</dbReference>
<dbReference type="GO" id="GO:0006952">
    <property type="term" value="P:defense response"/>
    <property type="evidence" value="ECO:0007669"/>
    <property type="project" value="UniProtKB-ARBA"/>
</dbReference>
<keyword evidence="13 17" id="KW-0472">Membrane</keyword>
<dbReference type="Proteomes" id="UP000215914">
    <property type="component" value="Chromosome 16"/>
</dbReference>
<evidence type="ECO:0000256" key="13">
    <source>
        <dbReference type="ARBA" id="ARBA00023136"/>
    </source>
</evidence>